<dbReference type="GeneID" id="27353285"/>
<gene>
    <name evidence="1" type="ORF">PV06_01211</name>
</gene>
<dbReference type="Proteomes" id="UP000053342">
    <property type="component" value="Unassembled WGS sequence"/>
</dbReference>
<name>A0A0D2B8W3_9EURO</name>
<dbReference type="VEuPathDB" id="FungiDB:PV06_01211"/>
<evidence type="ECO:0000313" key="1">
    <source>
        <dbReference type="EMBL" id="KIW48641.1"/>
    </source>
</evidence>
<dbReference type="AlphaFoldDB" id="A0A0D2B8W3"/>
<evidence type="ECO:0000313" key="2">
    <source>
        <dbReference type="Proteomes" id="UP000053342"/>
    </source>
</evidence>
<protein>
    <submittedName>
        <fullName evidence="1">Uncharacterized protein</fullName>
    </submittedName>
</protein>
<accession>A0A0D2B8W3</accession>
<sequence>MPVYNHFITADRPWGGGGAQGLLDFGHQPFQLVRRSRRSRRWVLDDDDGFGEQLQHHQDRGRGQGWEQLEWVFPQEEEHLQHGRRDLEVYDHGYHNHWRRHHHRRGGAFELPGFPGIEPMDMVITIVDIKVLHHRIVVGNEAHPEGHQVHNHSMNVIMTAIQTVVSVIVQVLMVTAVMLEDVIIIGDDDGLIGIFSHMDMGWAQGMSVDVPAEMKSTFSFE</sequence>
<keyword evidence="2" id="KW-1185">Reference proteome</keyword>
<proteinExistence type="predicted"/>
<dbReference type="HOGENOM" id="CLU_1250689_0_0_1"/>
<reference evidence="1 2" key="1">
    <citation type="submission" date="2015-01" db="EMBL/GenBank/DDBJ databases">
        <title>The Genome Sequence of Exophiala oligosperma CBS72588.</title>
        <authorList>
            <consortium name="The Broad Institute Genomics Platform"/>
            <person name="Cuomo C."/>
            <person name="de Hoog S."/>
            <person name="Gorbushina A."/>
            <person name="Stielow B."/>
            <person name="Teixiera M."/>
            <person name="Abouelleil A."/>
            <person name="Chapman S.B."/>
            <person name="Priest M."/>
            <person name="Young S.K."/>
            <person name="Wortman J."/>
            <person name="Nusbaum C."/>
            <person name="Birren B."/>
        </authorList>
    </citation>
    <scope>NUCLEOTIDE SEQUENCE [LARGE SCALE GENOMIC DNA]</scope>
    <source>
        <strain evidence="1 2">CBS 72588</strain>
    </source>
</reference>
<dbReference type="RefSeq" id="XP_016268857.1">
    <property type="nucleotide sequence ID" value="XM_016401804.1"/>
</dbReference>
<dbReference type="EMBL" id="KN847332">
    <property type="protein sequence ID" value="KIW48641.1"/>
    <property type="molecule type" value="Genomic_DNA"/>
</dbReference>
<organism evidence="1 2">
    <name type="scientific">Exophiala oligosperma</name>
    <dbReference type="NCBI Taxonomy" id="215243"/>
    <lineage>
        <taxon>Eukaryota</taxon>
        <taxon>Fungi</taxon>
        <taxon>Dikarya</taxon>
        <taxon>Ascomycota</taxon>
        <taxon>Pezizomycotina</taxon>
        <taxon>Eurotiomycetes</taxon>
        <taxon>Chaetothyriomycetidae</taxon>
        <taxon>Chaetothyriales</taxon>
        <taxon>Herpotrichiellaceae</taxon>
        <taxon>Exophiala</taxon>
    </lineage>
</organism>